<dbReference type="AlphaFoldDB" id="A0AAW1M1Z3"/>
<gene>
    <name evidence="1" type="ORF">QE152_g8604</name>
</gene>
<dbReference type="EMBL" id="JASPKY010000069">
    <property type="protein sequence ID" value="KAK9739913.1"/>
    <property type="molecule type" value="Genomic_DNA"/>
</dbReference>
<comment type="caution">
    <text evidence="1">The sequence shown here is derived from an EMBL/GenBank/DDBJ whole genome shotgun (WGS) entry which is preliminary data.</text>
</comment>
<accession>A0AAW1M1Z3</accession>
<organism evidence="1 2">
    <name type="scientific">Popillia japonica</name>
    <name type="common">Japanese beetle</name>
    <dbReference type="NCBI Taxonomy" id="7064"/>
    <lineage>
        <taxon>Eukaryota</taxon>
        <taxon>Metazoa</taxon>
        <taxon>Ecdysozoa</taxon>
        <taxon>Arthropoda</taxon>
        <taxon>Hexapoda</taxon>
        <taxon>Insecta</taxon>
        <taxon>Pterygota</taxon>
        <taxon>Neoptera</taxon>
        <taxon>Endopterygota</taxon>
        <taxon>Coleoptera</taxon>
        <taxon>Polyphaga</taxon>
        <taxon>Scarabaeiformia</taxon>
        <taxon>Scarabaeidae</taxon>
        <taxon>Rutelinae</taxon>
        <taxon>Popillia</taxon>
    </lineage>
</organism>
<name>A0AAW1M1Z3_POPJA</name>
<keyword evidence="2" id="KW-1185">Reference proteome</keyword>
<proteinExistence type="predicted"/>
<protein>
    <submittedName>
        <fullName evidence="1">Uncharacterized protein</fullName>
    </submittedName>
</protein>
<evidence type="ECO:0000313" key="2">
    <source>
        <dbReference type="Proteomes" id="UP001458880"/>
    </source>
</evidence>
<dbReference type="Proteomes" id="UP001458880">
    <property type="component" value="Unassembled WGS sequence"/>
</dbReference>
<evidence type="ECO:0000313" key="1">
    <source>
        <dbReference type="EMBL" id="KAK9739913.1"/>
    </source>
</evidence>
<sequence length="185" mass="21600">MAFVGVEFLPEDGGGVAIASFQWFTPRKQEVFWPPCKTHTRLEKLLRKGENPDATWNLYKVHRRLEKLLRKGENPDATWNLYKVHRRVFETGQRPPKIVAVFQPSYNVNLIPRDYSADDIRSGNTIITTTPQSINSKVSLLPTEKTFTDSDFQKKVITYLSYLKEQNTQILKFMVVEMQRIHLWS</sequence>
<reference evidence="1 2" key="1">
    <citation type="journal article" date="2024" name="BMC Genomics">
        <title>De novo assembly and annotation of Popillia japonica's genome with initial clues to its potential as an invasive pest.</title>
        <authorList>
            <person name="Cucini C."/>
            <person name="Boschi S."/>
            <person name="Funari R."/>
            <person name="Cardaioli E."/>
            <person name="Iannotti N."/>
            <person name="Marturano G."/>
            <person name="Paoli F."/>
            <person name="Bruttini M."/>
            <person name="Carapelli A."/>
            <person name="Frati F."/>
            <person name="Nardi F."/>
        </authorList>
    </citation>
    <scope>NUCLEOTIDE SEQUENCE [LARGE SCALE GENOMIC DNA]</scope>
    <source>
        <strain evidence="1">DMR45628</strain>
    </source>
</reference>